<evidence type="ECO:0000313" key="3">
    <source>
        <dbReference type="Proteomes" id="UP000054047"/>
    </source>
</evidence>
<dbReference type="Proteomes" id="UP000054047">
    <property type="component" value="Unassembled WGS sequence"/>
</dbReference>
<dbReference type="GO" id="GO:0005886">
    <property type="term" value="C:plasma membrane"/>
    <property type="evidence" value="ECO:0007669"/>
    <property type="project" value="TreeGrafter"/>
</dbReference>
<dbReference type="EMBL" id="KN783015">
    <property type="protein sequence ID" value="KIH43767.1"/>
    <property type="molecule type" value="Genomic_DNA"/>
</dbReference>
<reference evidence="2 3" key="1">
    <citation type="submission" date="2013-12" db="EMBL/GenBank/DDBJ databases">
        <title>Draft genome of the parsitic nematode Ancylostoma duodenale.</title>
        <authorList>
            <person name="Mitreva M."/>
        </authorList>
    </citation>
    <scope>NUCLEOTIDE SEQUENCE [LARGE SCALE GENOMIC DNA]</scope>
    <source>
        <strain evidence="2 3">Zhejiang</strain>
    </source>
</reference>
<evidence type="ECO:0000256" key="1">
    <source>
        <dbReference type="ARBA" id="ARBA00022842"/>
    </source>
</evidence>
<keyword evidence="1" id="KW-0460">Magnesium</keyword>
<dbReference type="GO" id="GO:0000166">
    <property type="term" value="F:nucleotide binding"/>
    <property type="evidence" value="ECO:0007669"/>
    <property type="project" value="InterPro"/>
</dbReference>
<keyword evidence="3" id="KW-1185">Reference proteome</keyword>
<dbReference type="InterPro" id="IPR023299">
    <property type="entry name" value="ATPase_P-typ_cyto_dom_N"/>
</dbReference>
<accession>A0A0C2C2G4</accession>
<dbReference type="Pfam" id="PF13246">
    <property type="entry name" value="Cation_ATPase"/>
    <property type="match status" value="1"/>
</dbReference>
<dbReference type="SUPFAM" id="SSF81660">
    <property type="entry name" value="Metal cation-transporting ATPase, ATP-binding domain N"/>
    <property type="match status" value="1"/>
</dbReference>
<sequence>MAQLHPLTNCIYPNICARENVGHVQRMLPKVVVINAVTPFCYALLERVYTFNSSRKCMMTVIRLVENGVDVGYRVYCKGASEIILGRCAYLIGSDGKPHTFSADRLKEITATIISQMANNGLRTICVAYKDYIRKNVREADRTEIAFEKDEDIDWSDEDEMYKNFVGIAICGIQ</sequence>
<dbReference type="AlphaFoldDB" id="A0A0C2C2G4"/>
<protein>
    <submittedName>
        <fullName evidence="2">Uncharacterized protein</fullName>
    </submittedName>
</protein>
<dbReference type="OrthoDB" id="5851245at2759"/>
<organism evidence="2 3">
    <name type="scientific">Ancylostoma duodenale</name>
    <dbReference type="NCBI Taxonomy" id="51022"/>
    <lineage>
        <taxon>Eukaryota</taxon>
        <taxon>Metazoa</taxon>
        <taxon>Ecdysozoa</taxon>
        <taxon>Nematoda</taxon>
        <taxon>Chromadorea</taxon>
        <taxon>Rhabditida</taxon>
        <taxon>Rhabditina</taxon>
        <taxon>Rhabditomorpha</taxon>
        <taxon>Strongyloidea</taxon>
        <taxon>Ancylostomatidae</taxon>
        <taxon>Ancylostomatinae</taxon>
        <taxon>Ancylostoma</taxon>
    </lineage>
</organism>
<evidence type="ECO:0000313" key="2">
    <source>
        <dbReference type="EMBL" id="KIH43767.1"/>
    </source>
</evidence>
<proteinExistence type="predicted"/>
<gene>
    <name evidence="2" type="ORF">ANCDUO_26221</name>
</gene>
<dbReference type="GO" id="GO:0051480">
    <property type="term" value="P:regulation of cytosolic calcium ion concentration"/>
    <property type="evidence" value="ECO:0007669"/>
    <property type="project" value="TreeGrafter"/>
</dbReference>
<feature type="non-terminal residue" evidence="2">
    <location>
        <position position="174"/>
    </location>
</feature>
<dbReference type="PANTHER" id="PTHR24093">
    <property type="entry name" value="CATION TRANSPORTING ATPASE"/>
    <property type="match status" value="1"/>
</dbReference>
<dbReference type="Gene3D" id="3.40.1110.10">
    <property type="entry name" value="Calcium-transporting ATPase, cytoplasmic domain N"/>
    <property type="match status" value="1"/>
</dbReference>
<dbReference type="GO" id="GO:0005388">
    <property type="term" value="F:P-type calcium transporter activity"/>
    <property type="evidence" value="ECO:0007669"/>
    <property type="project" value="TreeGrafter"/>
</dbReference>
<name>A0A0C2C2G4_9BILA</name>
<dbReference type="PANTHER" id="PTHR24093:SF253">
    <property type="entry name" value="PLASMA MEMBRANE CALCIUM-TRANSPORTING ATPASE MCA-1"/>
    <property type="match status" value="1"/>
</dbReference>